<evidence type="ECO:0000313" key="1">
    <source>
        <dbReference type="EMBL" id="SFD87989.1"/>
    </source>
</evidence>
<keyword evidence="2" id="KW-1185">Reference proteome</keyword>
<dbReference type="OrthoDB" id="964165at2"/>
<reference evidence="1 2" key="1">
    <citation type="submission" date="2016-10" db="EMBL/GenBank/DDBJ databases">
        <authorList>
            <person name="de Groot N.N."/>
        </authorList>
    </citation>
    <scope>NUCLEOTIDE SEQUENCE [LARGE SCALE GENOMIC DNA]</scope>
    <source>
        <strain evidence="1 2">DSM 26130</strain>
    </source>
</reference>
<dbReference type="EMBL" id="FOLQ01000008">
    <property type="protein sequence ID" value="SFD87989.1"/>
    <property type="molecule type" value="Genomic_DNA"/>
</dbReference>
<gene>
    <name evidence="1" type="ORF">SAMN05216167_10845</name>
</gene>
<protein>
    <submittedName>
        <fullName evidence="1">Uncharacterized protein</fullName>
    </submittedName>
</protein>
<dbReference type="Proteomes" id="UP000198598">
    <property type="component" value="Unassembled WGS sequence"/>
</dbReference>
<proteinExistence type="predicted"/>
<name>A0A1I1VYZ8_9BACT</name>
<evidence type="ECO:0000313" key="2">
    <source>
        <dbReference type="Proteomes" id="UP000198598"/>
    </source>
</evidence>
<accession>A0A1I1VYZ8</accession>
<organism evidence="1 2">
    <name type="scientific">Spirosoma endophyticum</name>
    <dbReference type="NCBI Taxonomy" id="662367"/>
    <lineage>
        <taxon>Bacteria</taxon>
        <taxon>Pseudomonadati</taxon>
        <taxon>Bacteroidota</taxon>
        <taxon>Cytophagia</taxon>
        <taxon>Cytophagales</taxon>
        <taxon>Cytophagaceae</taxon>
        <taxon>Spirosoma</taxon>
    </lineage>
</organism>
<dbReference type="AlphaFoldDB" id="A0A1I1VYZ8"/>
<dbReference type="RefSeq" id="WP_093829348.1">
    <property type="nucleotide sequence ID" value="NZ_FOLQ01000008.1"/>
</dbReference>
<sequence length="79" mass="9151">MSQLIIEMDSDEDEALLIQLLPRLNGRLVERKPIPHKEQLKDVLERIIQAGGAGESFGNPSEWQREIRSWDRVLDGREE</sequence>
<dbReference type="STRING" id="662367.SAMN05216167_10845"/>